<keyword evidence="12" id="KW-1185">Reference proteome</keyword>
<evidence type="ECO:0000256" key="7">
    <source>
        <dbReference type="ARBA" id="ARBA00023242"/>
    </source>
</evidence>
<evidence type="ECO:0000313" key="11">
    <source>
        <dbReference type="EMBL" id="KAK7244220.1"/>
    </source>
</evidence>
<gene>
    <name evidence="11" type="ORF">RIF29_39039</name>
</gene>
<evidence type="ECO:0000256" key="2">
    <source>
        <dbReference type="ARBA" id="ARBA00004514"/>
    </source>
</evidence>
<organism evidence="11 12">
    <name type="scientific">Crotalaria pallida</name>
    <name type="common">Smooth rattlebox</name>
    <name type="synonym">Crotalaria striata</name>
    <dbReference type="NCBI Taxonomy" id="3830"/>
    <lineage>
        <taxon>Eukaryota</taxon>
        <taxon>Viridiplantae</taxon>
        <taxon>Streptophyta</taxon>
        <taxon>Embryophyta</taxon>
        <taxon>Tracheophyta</taxon>
        <taxon>Spermatophyta</taxon>
        <taxon>Magnoliopsida</taxon>
        <taxon>eudicotyledons</taxon>
        <taxon>Gunneridae</taxon>
        <taxon>Pentapetalae</taxon>
        <taxon>rosids</taxon>
        <taxon>fabids</taxon>
        <taxon>Fabales</taxon>
        <taxon>Fabaceae</taxon>
        <taxon>Papilionoideae</taxon>
        <taxon>50 kb inversion clade</taxon>
        <taxon>genistoids sensu lato</taxon>
        <taxon>core genistoids</taxon>
        <taxon>Crotalarieae</taxon>
        <taxon>Crotalaria</taxon>
    </lineage>
</organism>
<proteinExistence type="inferred from homology"/>
<name>A0AAN9E139_CROPI</name>
<evidence type="ECO:0000256" key="5">
    <source>
        <dbReference type="ARBA" id="ARBA00022664"/>
    </source>
</evidence>
<evidence type="ECO:0000256" key="1">
    <source>
        <dbReference type="ARBA" id="ARBA00004123"/>
    </source>
</evidence>
<dbReference type="PANTHER" id="PTHR12777">
    <property type="entry name" value="SMALL NUCLEAR RIBONUCLEOPROTEIN SM D2"/>
    <property type="match status" value="1"/>
</dbReference>
<evidence type="ECO:0000256" key="9">
    <source>
        <dbReference type="RuleBase" id="RU365051"/>
    </source>
</evidence>
<comment type="caution">
    <text evidence="11">The sequence shown here is derived from an EMBL/GenBank/DDBJ whole genome shotgun (WGS) entry which is preliminary data.</text>
</comment>
<dbReference type="GO" id="GO:0030532">
    <property type="term" value="C:small nuclear ribonucleoprotein complex"/>
    <property type="evidence" value="ECO:0007669"/>
    <property type="project" value="InterPro"/>
</dbReference>
<keyword evidence="5 9" id="KW-0507">mRNA processing</keyword>
<keyword evidence="4" id="KW-0963">Cytoplasm</keyword>
<dbReference type="GO" id="GO:0008380">
    <property type="term" value="P:RNA splicing"/>
    <property type="evidence" value="ECO:0007669"/>
    <property type="project" value="UniProtKB-KW"/>
</dbReference>
<reference evidence="11 12" key="1">
    <citation type="submission" date="2024-01" db="EMBL/GenBank/DDBJ databases">
        <title>The genomes of 5 underutilized Papilionoideae crops provide insights into root nodulation and disease resistanc.</title>
        <authorList>
            <person name="Yuan L."/>
        </authorList>
    </citation>
    <scope>NUCLEOTIDE SEQUENCE [LARGE SCALE GENOMIC DNA]</scope>
    <source>
        <strain evidence="11">ZHUSHIDOU_FW_LH</strain>
        <tissue evidence="11">Leaf</tissue>
    </source>
</reference>
<dbReference type="EMBL" id="JAYWIO010000008">
    <property type="protein sequence ID" value="KAK7244220.1"/>
    <property type="molecule type" value="Genomic_DNA"/>
</dbReference>
<dbReference type="GO" id="GO:0006397">
    <property type="term" value="P:mRNA processing"/>
    <property type="evidence" value="ECO:0007669"/>
    <property type="project" value="UniProtKB-KW"/>
</dbReference>
<sequence>MRGFRVLINCRNNRKLLGRVRAFDRHFNMIVENVKEIWTELSYCYRGKAIVPPLQALPLSVEDTTTFSELAATYTLSMRLSNSSTHLFYLEMMPSLAQHKRHRNFRCMMSDDDQNNN</sequence>
<comment type="subcellular location">
    <subcellularLocation>
        <location evidence="2">Cytoplasm</location>
        <location evidence="2">Cytosol</location>
    </subcellularLocation>
    <subcellularLocation>
        <location evidence="1 9">Nucleus</location>
    </subcellularLocation>
</comment>
<evidence type="ECO:0000313" key="12">
    <source>
        <dbReference type="Proteomes" id="UP001372338"/>
    </source>
</evidence>
<dbReference type="PROSITE" id="PS52002">
    <property type="entry name" value="SM"/>
    <property type="match status" value="1"/>
</dbReference>
<dbReference type="InterPro" id="IPR001163">
    <property type="entry name" value="Sm_dom_euk/arc"/>
</dbReference>
<accession>A0AAN9E139</accession>
<dbReference type="GO" id="GO:0005829">
    <property type="term" value="C:cytosol"/>
    <property type="evidence" value="ECO:0007669"/>
    <property type="project" value="UniProtKB-SubCell"/>
</dbReference>
<dbReference type="AlphaFoldDB" id="A0AAN9E139"/>
<dbReference type="InterPro" id="IPR010920">
    <property type="entry name" value="LSM_dom_sf"/>
</dbReference>
<keyword evidence="6 9" id="KW-0508">mRNA splicing</keyword>
<feature type="domain" description="Sm" evidence="10">
    <location>
        <begin position="1"/>
        <end position="71"/>
    </location>
</feature>
<comment type="similarity">
    <text evidence="3 9">Belongs to the snRNP core protein family.</text>
</comment>
<keyword evidence="8 9" id="KW-0687">Ribonucleoprotein</keyword>
<dbReference type="InterPro" id="IPR047575">
    <property type="entry name" value="Sm"/>
</dbReference>
<evidence type="ECO:0000256" key="4">
    <source>
        <dbReference type="ARBA" id="ARBA00022490"/>
    </source>
</evidence>
<evidence type="ECO:0000256" key="6">
    <source>
        <dbReference type="ARBA" id="ARBA00023187"/>
    </source>
</evidence>
<dbReference type="Pfam" id="PF01423">
    <property type="entry name" value="LSM"/>
    <property type="match status" value="1"/>
</dbReference>
<dbReference type="GO" id="GO:0003723">
    <property type="term" value="F:RNA binding"/>
    <property type="evidence" value="ECO:0007669"/>
    <property type="project" value="InterPro"/>
</dbReference>
<protein>
    <recommendedName>
        <fullName evidence="9">Small nuclear ribonucleoprotein Sm D2</fullName>
        <shortName evidence="9">Sm-D2</shortName>
    </recommendedName>
    <alternativeName>
        <fullName evidence="9">snRNP core protein D2</fullName>
    </alternativeName>
</protein>
<dbReference type="SUPFAM" id="SSF50182">
    <property type="entry name" value="Sm-like ribonucleoproteins"/>
    <property type="match status" value="1"/>
</dbReference>
<dbReference type="InterPro" id="IPR027248">
    <property type="entry name" value="Sm_D2"/>
</dbReference>
<dbReference type="Proteomes" id="UP001372338">
    <property type="component" value="Unassembled WGS sequence"/>
</dbReference>
<evidence type="ECO:0000256" key="8">
    <source>
        <dbReference type="ARBA" id="ARBA00023274"/>
    </source>
</evidence>
<dbReference type="Gene3D" id="2.30.30.100">
    <property type="match status" value="1"/>
</dbReference>
<evidence type="ECO:0000256" key="3">
    <source>
        <dbReference type="ARBA" id="ARBA00008146"/>
    </source>
</evidence>
<evidence type="ECO:0000259" key="10">
    <source>
        <dbReference type="PROSITE" id="PS52002"/>
    </source>
</evidence>
<keyword evidence="7 9" id="KW-0539">Nucleus</keyword>